<gene>
    <name evidence="10" type="ORF">G5C65_08065</name>
</gene>
<keyword evidence="3" id="KW-1003">Cell membrane</keyword>
<dbReference type="GO" id="GO:0005886">
    <property type="term" value="C:plasma membrane"/>
    <property type="evidence" value="ECO:0007669"/>
    <property type="project" value="UniProtKB-SubCell"/>
</dbReference>
<feature type="transmembrane region" description="Helical" evidence="8">
    <location>
        <begin position="12"/>
        <end position="30"/>
    </location>
</feature>
<reference evidence="10 11" key="1">
    <citation type="submission" date="2020-02" db="EMBL/GenBank/DDBJ databases">
        <title>Whole-genome analyses of novel actinobacteria.</title>
        <authorList>
            <person name="Sahin N."/>
            <person name="Tatar D."/>
        </authorList>
    </citation>
    <scope>NUCLEOTIDE SEQUENCE [LARGE SCALE GENOMIC DNA]</scope>
    <source>
        <strain evidence="10 11">SB3404</strain>
    </source>
</reference>
<proteinExistence type="predicted"/>
<dbReference type="InterPro" id="IPR025937">
    <property type="entry name" value="PDGLE_dom"/>
</dbReference>
<evidence type="ECO:0000256" key="8">
    <source>
        <dbReference type="SAM" id="Phobius"/>
    </source>
</evidence>
<dbReference type="InterPro" id="IPR002751">
    <property type="entry name" value="CbiM/NikMN"/>
</dbReference>
<dbReference type="RefSeq" id="WP_165297959.1">
    <property type="nucleotide sequence ID" value="NZ_JAAKZZ010000052.1"/>
</dbReference>
<evidence type="ECO:0000313" key="10">
    <source>
        <dbReference type="EMBL" id="NGO68309.1"/>
    </source>
</evidence>
<feature type="transmembrane region" description="Helical" evidence="8">
    <location>
        <begin position="112"/>
        <end position="131"/>
    </location>
</feature>
<name>A0A6G4WSQ5_9ACTN</name>
<feature type="compositionally biased region" description="Pro residues" evidence="7">
    <location>
        <begin position="236"/>
        <end position="251"/>
    </location>
</feature>
<evidence type="ECO:0000256" key="4">
    <source>
        <dbReference type="ARBA" id="ARBA00022692"/>
    </source>
</evidence>
<feature type="domain" description="PDGLE" evidence="9">
    <location>
        <begin position="273"/>
        <end position="363"/>
    </location>
</feature>
<dbReference type="EMBL" id="JAAKZZ010000052">
    <property type="protein sequence ID" value="NGO68309.1"/>
    <property type="molecule type" value="Genomic_DNA"/>
</dbReference>
<evidence type="ECO:0000256" key="3">
    <source>
        <dbReference type="ARBA" id="ARBA00022475"/>
    </source>
</evidence>
<evidence type="ECO:0000259" key="9">
    <source>
        <dbReference type="Pfam" id="PF13190"/>
    </source>
</evidence>
<dbReference type="Pfam" id="PF01891">
    <property type="entry name" value="CbiM"/>
    <property type="match status" value="1"/>
</dbReference>
<dbReference type="Pfam" id="PF13190">
    <property type="entry name" value="PDGLE"/>
    <property type="match status" value="1"/>
</dbReference>
<feature type="compositionally biased region" description="Low complexity" evidence="7">
    <location>
        <begin position="252"/>
        <end position="264"/>
    </location>
</feature>
<evidence type="ECO:0000256" key="2">
    <source>
        <dbReference type="ARBA" id="ARBA00022448"/>
    </source>
</evidence>
<dbReference type="PANTHER" id="PTHR34229:SF1">
    <property type="entry name" value="METAL TRANSPORT PROTEIN HI_1621-RELATED"/>
    <property type="match status" value="1"/>
</dbReference>
<dbReference type="GO" id="GO:0000041">
    <property type="term" value="P:transition metal ion transport"/>
    <property type="evidence" value="ECO:0007669"/>
    <property type="project" value="InterPro"/>
</dbReference>
<keyword evidence="6 8" id="KW-0472">Membrane</keyword>
<evidence type="ECO:0000256" key="7">
    <source>
        <dbReference type="SAM" id="MobiDB-lite"/>
    </source>
</evidence>
<keyword evidence="4 8" id="KW-0812">Transmembrane</keyword>
<feature type="transmembrane region" description="Helical" evidence="8">
    <location>
        <begin position="42"/>
        <end position="62"/>
    </location>
</feature>
<feature type="transmembrane region" description="Helical" evidence="8">
    <location>
        <begin position="143"/>
        <end position="164"/>
    </location>
</feature>
<dbReference type="Gene3D" id="1.10.1760.20">
    <property type="match status" value="1"/>
</dbReference>
<evidence type="ECO:0000256" key="6">
    <source>
        <dbReference type="ARBA" id="ARBA00023136"/>
    </source>
</evidence>
<feature type="transmembrane region" description="Helical" evidence="8">
    <location>
        <begin position="184"/>
        <end position="206"/>
    </location>
</feature>
<dbReference type="PANTHER" id="PTHR34229">
    <property type="entry name" value="METAL TRANSPORT PROTEIN HI_1621-RELATED"/>
    <property type="match status" value="1"/>
</dbReference>
<evidence type="ECO:0000256" key="5">
    <source>
        <dbReference type="ARBA" id="ARBA00022989"/>
    </source>
</evidence>
<comment type="caution">
    <text evidence="10">The sequence shown here is derived from an EMBL/GenBank/DDBJ whole genome shotgun (WGS) entry which is preliminary data.</text>
</comment>
<evidence type="ECO:0000313" key="11">
    <source>
        <dbReference type="Proteomes" id="UP000477722"/>
    </source>
</evidence>
<evidence type="ECO:0000256" key="1">
    <source>
        <dbReference type="ARBA" id="ARBA00004651"/>
    </source>
</evidence>
<dbReference type="AlphaFoldDB" id="A0A6G4WSQ5"/>
<dbReference type="Proteomes" id="UP000477722">
    <property type="component" value="Unassembled WGS sequence"/>
</dbReference>
<keyword evidence="2" id="KW-0813">Transport</keyword>
<organism evidence="10 11">
    <name type="scientific">Streptomyces boncukensis</name>
    <dbReference type="NCBI Taxonomy" id="2711219"/>
    <lineage>
        <taxon>Bacteria</taxon>
        <taxon>Bacillati</taxon>
        <taxon>Actinomycetota</taxon>
        <taxon>Actinomycetes</taxon>
        <taxon>Kitasatosporales</taxon>
        <taxon>Streptomycetaceae</taxon>
        <taxon>Streptomyces</taxon>
    </lineage>
</organism>
<sequence length="374" mass="37507">MHVPDGFIDAPVSLGAGVAAAGAVAVSLRGSRRELGGAERTAPLAGLVAAFVFAVQMLNFPVAAGTSGHLLGGALAAVLVGPYTGVLCIAVVLLLQALLFADGGLTALGVNILDMGVVTVLVAYGLFRALIRVLPRGRGPVTAASFAAALVSVPAAAVAFWALYALGGTADVSLGKVFGAMVGVHVLIGIGEAAITALTVGAVAAARPDLVFAARDRLAVRLELRTSPVAAAPAGEPQPVPEPSVPEPVSEPEPSVSEPVRSEPAAAPRRSTRRLWLAGLAAAVICAGGVSFYASAYPDGLEKVAADNGIDEQEEDHAAKDSPLADYGVRDIANGRLSVGLAGVIGVGATLAVGSGTFLVLRRRRRSSGSEGSP</sequence>
<comment type="subcellular location">
    <subcellularLocation>
        <location evidence="1">Cell membrane</location>
        <topology evidence="1">Multi-pass membrane protein</topology>
    </subcellularLocation>
</comment>
<feature type="transmembrane region" description="Helical" evidence="8">
    <location>
        <begin position="74"/>
        <end position="100"/>
    </location>
</feature>
<feature type="transmembrane region" description="Helical" evidence="8">
    <location>
        <begin position="337"/>
        <end position="361"/>
    </location>
</feature>
<feature type="region of interest" description="Disordered" evidence="7">
    <location>
        <begin position="230"/>
        <end position="268"/>
    </location>
</feature>
<protein>
    <submittedName>
        <fullName evidence="10">Cobalt ABC transporter permease</fullName>
    </submittedName>
</protein>
<keyword evidence="5 8" id="KW-1133">Transmembrane helix</keyword>
<feature type="transmembrane region" description="Helical" evidence="8">
    <location>
        <begin position="275"/>
        <end position="294"/>
    </location>
</feature>
<keyword evidence="11" id="KW-1185">Reference proteome</keyword>
<accession>A0A6G4WSQ5</accession>